<evidence type="ECO:0000313" key="12">
    <source>
        <dbReference type="EMBL" id="SUQ62613.1"/>
    </source>
</evidence>
<dbReference type="InterPro" id="IPR014729">
    <property type="entry name" value="Rossmann-like_a/b/a_fold"/>
</dbReference>
<evidence type="ECO:0000256" key="7">
    <source>
        <dbReference type="ARBA" id="ARBA00023027"/>
    </source>
</evidence>
<evidence type="ECO:0000259" key="11">
    <source>
        <dbReference type="Pfam" id="PF02540"/>
    </source>
</evidence>
<proteinExistence type="inferred from homology"/>
<dbReference type="AlphaFoldDB" id="A0A380SXX6"/>
<feature type="binding site" evidence="8">
    <location>
        <position position="196"/>
    </location>
    <ligand>
        <name>ATP</name>
        <dbReference type="ChEBI" id="CHEBI:30616"/>
    </ligand>
</feature>
<sequence length="285" mass="30379">MNSRQIEIAKALGVVAPFADNAAVQNEIRQRIDFIKQTLLDARLKVLVLGISGGVDSSTAGRLAQLAVEQLRSEQADSDYRFIAMRLPHNTQHDEPDAQAALAFVGADECITVNIADGVNGLAGQLPQLAELADGQRDFVLGNVKARLRMLAQYTLANARNGLVIGTDHAAEAVMGFFTKFGDGACDLAPLSGLCKGQVRAIAAALGAPEHLVHKVPTADLEELRPGLADEQVHGVSYGQIDAFLQGENVDDAVAAIIINAYDKTRHKRELPKAPAARFATMPPS</sequence>
<keyword evidence="4 8" id="KW-0547">Nucleotide-binding</keyword>
<keyword evidence="5 8" id="KW-0067">ATP-binding</keyword>
<evidence type="ECO:0000313" key="13">
    <source>
        <dbReference type="Proteomes" id="UP000255177"/>
    </source>
</evidence>
<dbReference type="InterPro" id="IPR003694">
    <property type="entry name" value="NAD_synthase"/>
</dbReference>
<comment type="pathway">
    <text evidence="8">Cofactor biosynthesis; NAD(+) biosynthesis; NAD(+) from deamido-NAD(+) (ammonia route): step 1/1.</text>
</comment>
<evidence type="ECO:0000256" key="8">
    <source>
        <dbReference type="HAMAP-Rule" id="MF_00193"/>
    </source>
</evidence>
<dbReference type="GO" id="GO:0008795">
    <property type="term" value="F:NAD+ synthase activity"/>
    <property type="evidence" value="ECO:0007669"/>
    <property type="project" value="UniProtKB-UniRule"/>
</dbReference>
<feature type="binding site" evidence="8">
    <location>
        <begin position="50"/>
        <end position="57"/>
    </location>
    <ligand>
        <name>ATP</name>
        <dbReference type="ChEBI" id="CHEBI:30616"/>
    </ligand>
</feature>
<dbReference type="EMBL" id="UIDD01000006">
    <property type="protein sequence ID" value="SUQ62613.1"/>
    <property type="molecule type" value="Genomic_DNA"/>
</dbReference>
<dbReference type="Pfam" id="PF02540">
    <property type="entry name" value="NAD_synthase"/>
    <property type="match status" value="1"/>
</dbReference>
<gene>
    <name evidence="8 12" type="primary">nadE</name>
    <name evidence="12" type="ORF">CCOS864_02058</name>
</gene>
<dbReference type="UniPathway" id="UPA00253">
    <property type="reaction ID" value="UER00333"/>
</dbReference>
<keyword evidence="7 8" id="KW-0520">NAD</keyword>
<dbReference type="GO" id="GO:0003952">
    <property type="term" value="F:NAD+ synthase (glutamine-hydrolyzing) activity"/>
    <property type="evidence" value="ECO:0007669"/>
    <property type="project" value="InterPro"/>
</dbReference>
<organism evidence="12 13">
    <name type="scientific">Pseudomonas wadenswilerensis</name>
    <dbReference type="NCBI Taxonomy" id="1785161"/>
    <lineage>
        <taxon>Bacteria</taxon>
        <taxon>Pseudomonadati</taxon>
        <taxon>Pseudomonadota</taxon>
        <taxon>Gammaproteobacteria</taxon>
        <taxon>Pseudomonadales</taxon>
        <taxon>Pseudomonadaceae</taxon>
        <taxon>Pseudomonas</taxon>
    </lineage>
</organism>
<evidence type="ECO:0000256" key="5">
    <source>
        <dbReference type="ARBA" id="ARBA00022840"/>
    </source>
</evidence>
<evidence type="ECO:0000256" key="9">
    <source>
        <dbReference type="RuleBase" id="RU003811"/>
    </source>
</evidence>
<feature type="binding site" evidence="8">
    <location>
        <position position="56"/>
    </location>
    <ligand>
        <name>Mg(2+)</name>
        <dbReference type="ChEBI" id="CHEBI:18420"/>
    </ligand>
</feature>
<dbReference type="InterPro" id="IPR022310">
    <property type="entry name" value="NAD/GMP_synthase"/>
</dbReference>
<dbReference type="GO" id="GO:0005524">
    <property type="term" value="F:ATP binding"/>
    <property type="evidence" value="ECO:0007669"/>
    <property type="project" value="UniProtKB-UniRule"/>
</dbReference>
<dbReference type="NCBIfam" id="TIGR00552">
    <property type="entry name" value="nadE"/>
    <property type="match status" value="1"/>
</dbReference>
<name>A0A380SXX6_9PSED</name>
<comment type="function">
    <text evidence="8">Catalyzes the ATP-dependent amidation of deamido-NAD to form NAD. Uses ammonia as a nitrogen source.</text>
</comment>
<comment type="similarity">
    <text evidence="1 8 9">Belongs to the NAD synthetase family.</text>
</comment>
<dbReference type="CDD" id="cd00553">
    <property type="entry name" value="NAD_synthase"/>
    <property type="match status" value="1"/>
</dbReference>
<dbReference type="Gene3D" id="3.40.50.620">
    <property type="entry name" value="HUPs"/>
    <property type="match status" value="1"/>
</dbReference>
<feature type="binding site" description="in other chain" evidence="8">
    <location>
        <begin position="267"/>
        <end position="268"/>
    </location>
    <ligand>
        <name>deamido-NAD(+)</name>
        <dbReference type="ChEBI" id="CHEBI:58437"/>
        <note>ligand shared between two neighboring subunits</note>
    </ligand>
</feature>
<comment type="catalytic activity">
    <reaction evidence="8 10">
        <text>deamido-NAD(+) + NH4(+) + ATP = AMP + diphosphate + NAD(+) + H(+)</text>
        <dbReference type="Rhea" id="RHEA:21188"/>
        <dbReference type="ChEBI" id="CHEBI:15378"/>
        <dbReference type="ChEBI" id="CHEBI:28938"/>
        <dbReference type="ChEBI" id="CHEBI:30616"/>
        <dbReference type="ChEBI" id="CHEBI:33019"/>
        <dbReference type="ChEBI" id="CHEBI:57540"/>
        <dbReference type="ChEBI" id="CHEBI:58437"/>
        <dbReference type="ChEBI" id="CHEBI:456215"/>
        <dbReference type="EC" id="6.3.1.5"/>
    </reaction>
</comment>
<keyword evidence="13" id="KW-1185">Reference proteome</keyword>
<keyword evidence="6 8" id="KW-0460">Magnesium</keyword>
<feature type="binding site" evidence="8">
    <location>
        <position position="167"/>
    </location>
    <ligand>
        <name>ATP</name>
        <dbReference type="ChEBI" id="CHEBI:30616"/>
    </ligand>
</feature>
<dbReference type="PANTHER" id="PTHR23090">
    <property type="entry name" value="NH 3 /GLUTAMINE-DEPENDENT NAD + SYNTHETASE"/>
    <property type="match status" value="1"/>
</dbReference>
<keyword evidence="2 8" id="KW-0436">Ligase</keyword>
<feature type="domain" description="NAD/GMP synthase" evidence="11">
    <location>
        <begin position="28"/>
        <end position="272"/>
    </location>
</feature>
<evidence type="ECO:0000256" key="10">
    <source>
        <dbReference type="RuleBase" id="RU003812"/>
    </source>
</evidence>
<dbReference type="NCBIfam" id="NF001979">
    <property type="entry name" value="PRK00768.1"/>
    <property type="match status" value="1"/>
</dbReference>
<evidence type="ECO:0000256" key="6">
    <source>
        <dbReference type="ARBA" id="ARBA00022842"/>
    </source>
</evidence>
<dbReference type="GO" id="GO:0046872">
    <property type="term" value="F:metal ion binding"/>
    <property type="evidence" value="ECO:0007669"/>
    <property type="project" value="UniProtKB-KW"/>
</dbReference>
<dbReference type="GO" id="GO:0009435">
    <property type="term" value="P:NAD+ biosynthetic process"/>
    <property type="evidence" value="ECO:0007669"/>
    <property type="project" value="UniProtKB-UniRule"/>
</dbReference>
<dbReference type="PANTHER" id="PTHR23090:SF7">
    <property type="entry name" value="NH(3)-DEPENDENT NAD(+) SYNTHETASE"/>
    <property type="match status" value="1"/>
</dbReference>
<dbReference type="SUPFAM" id="SSF52402">
    <property type="entry name" value="Adenine nucleotide alpha hydrolases-like"/>
    <property type="match status" value="1"/>
</dbReference>
<dbReference type="EC" id="6.3.1.5" evidence="8 10"/>
<feature type="binding site" evidence="8">
    <location>
        <position position="218"/>
    </location>
    <ligand>
        <name>ATP</name>
        <dbReference type="ChEBI" id="CHEBI:30616"/>
    </ligand>
</feature>
<feature type="binding site" description="in other chain" evidence="8">
    <location>
        <position position="147"/>
    </location>
    <ligand>
        <name>deamido-NAD(+)</name>
        <dbReference type="ChEBI" id="CHEBI:58437"/>
        <note>ligand shared between two neighboring subunits</note>
    </ligand>
</feature>
<dbReference type="InterPro" id="IPR022926">
    <property type="entry name" value="NH(3)-dep_NAD(+)_synth"/>
</dbReference>
<comment type="subunit">
    <text evidence="8">Homodimer.</text>
</comment>
<dbReference type="HAMAP" id="MF_00193">
    <property type="entry name" value="NadE_ammonia_dep"/>
    <property type="match status" value="1"/>
</dbReference>
<evidence type="ECO:0000256" key="3">
    <source>
        <dbReference type="ARBA" id="ARBA00022723"/>
    </source>
</evidence>
<evidence type="ECO:0000256" key="4">
    <source>
        <dbReference type="ARBA" id="ARBA00022741"/>
    </source>
</evidence>
<evidence type="ECO:0000256" key="1">
    <source>
        <dbReference type="ARBA" id="ARBA00005859"/>
    </source>
</evidence>
<protein>
    <recommendedName>
        <fullName evidence="8 10">NH(3)-dependent NAD(+) synthetase</fullName>
        <ecNumber evidence="8 10">6.3.1.5</ecNumber>
    </recommendedName>
</protein>
<feature type="binding site" description="in other chain" evidence="8">
    <location>
        <position position="180"/>
    </location>
    <ligand>
        <name>deamido-NAD(+)</name>
        <dbReference type="ChEBI" id="CHEBI:58437"/>
        <note>ligand shared between two neighboring subunits</note>
    </ligand>
</feature>
<dbReference type="GO" id="GO:0005737">
    <property type="term" value="C:cytoplasm"/>
    <property type="evidence" value="ECO:0007669"/>
    <property type="project" value="InterPro"/>
</dbReference>
<dbReference type="RefSeq" id="WP_115086218.1">
    <property type="nucleotide sequence ID" value="NZ_CBCSFG010000031.1"/>
</dbReference>
<feature type="binding site" evidence="8">
    <location>
        <position position="172"/>
    </location>
    <ligand>
        <name>Mg(2+)</name>
        <dbReference type="ChEBI" id="CHEBI:18420"/>
    </ligand>
</feature>
<reference evidence="13" key="1">
    <citation type="submission" date="2018-07" db="EMBL/GenBank/DDBJ databases">
        <authorList>
            <person name="Blom J."/>
        </authorList>
    </citation>
    <scope>NUCLEOTIDE SEQUENCE [LARGE SCALE GENOMIC DNA]</scope>
    <source>
        <strain evidence="13">CCOS 864</strain>
    </source>
</reference>
<dbReference type="GO" id="GO:0004359">
    <property type="term" value="F:glutaminase activity"/>
    <property type="evidence" value="ECO:0007669"/>
    <property type="project" value="InterPro"/>
</dbReference>
<dbReference type="Proteomes" id="UP000255177">
    <property type="component" value="Unassembled WGS sequence"/>
</dbReference>
<accession>A0A380SXX6</accession>
<evidence type="ECO:0000256" key="2">
    <source>
        <dbReference type="ARBA" id="ARBA00022598"/>
    </source>
</evidence>
<keyword evidence="3 8" id="KW-0479">Metal-binding</keyword>
<feature type="binding site" evidence="8">
    <location>
        <position position="187"/>
    </location>
    <ligand>
        <name>deamido-NAD(+)</name>
        <dbReference type="ChEBI" id="CHEBI:58437"/>
        <note>ligand shared between two neighboring subunits</note>
    </ligand>
</feature>